<dbReference type="SUPFAM" id="SSF51126">
    <property type="entry name" value="Pectin lyase-like"/>
    <property type="match status" value="1"/>
</dbReference>
<keyword evidence="3" id="KW-1185">Reference proteome</keyword>
<dbReference type="AlphaFoldDB" id="A0A1G7UA55"/>
<gene>
    <name evidence="2" type="ORF">SAMN04487901_10449</name>
</gene>
<keyword evidence="1" id="KW-0732">Signal</keyword>
<evidence type="ECO:0000313" key="3">
    <source>
        <dbReference type="Proteomes" id="UP000198779"/>
    </source>
</evidence>
<dbReference type="Proteomes" id="UP000198779">
    <property type="component" value="Unassembled WGS sequence"/>
</dbReference>
<dbReference type="InterPro" id="IPR011050">
    <property type="entry name" value="Pectin_lyase_fold/virulence"/>
</dbReference>
<evidence type="ECO:0000313" key="2">
    <source>
        <dbReference type="EMBL" id="SDG44485.1"/>
    </source>
</evidence>
<dbReference type="RefSeq" id="WP_091815502.1">
    <property type="nucleotide sequence ID" value="NZ_FNCQ01000004.1"/>
</dbReference>
<dbReference type="STRING" id="645274.SAMN04487901_10449"/>
<proteinExistence type="predicted"/>
<reference evidence="3" key="1">
    <citation type="submission" date="2016-10" db="EMBL/GenBank/DDBJ databases">
        <authorList>
            <person name="Varghese N."/>
            <person name="Submissions S."/>
        </authorList>
    </citation>
    <scope>NUCLEOTIDE SEQUENCE [LARGE SCALE GENOMIC DNA]</scope>
    <source>
        <strain evidence="3">BP1-148</strain>
    </source>
</reference>
<organism evidence="2 3">
    <name type="scientific">Prevotella communis</name>
    <dbReference type="NCBI Taxonomy" id="2913614"/>
    <lineage>
        <taxon>Bacteria</taxon>
        <taxon>Pseudomonadati</taxon>
        <taxon>Bacteroidota</taxon>
        <taxon>Bacteroidia</taxon>
        <taxon>Bacteroidales</taxon>
        <taxon>Prevotellaceae</taxon>
        <taxon>Prevotella</taxon>
    </lineage>
</organism>
<feature type="signal peptide" evidence="1">
    <location>
        <begin position="1"/>
        <end position="21"/>
    </location>
</feature>
<name>A0A1G7UA55_9BACT</name>
<accession>A0A1G7UA55</accession>
<evidence type="ECO:0000256" key="1">
    <source>
        <dbReference type="SAM" id="SignalP"/>
    </source>
</evidence>
<feature type="chain" id="PRO_5011534840" evidence="1">
    <location>
        <begin position="22"/>
        <end position="792"/>
    </location>
</feature>
<protein>
    <submittedName>
        <fullName evidence="2">Uncharacterized protein</fullName>
    </submittedName>
</protein>
<sequence length="792" mass="88211">MKKILNQIMLLFVAASSITFVGCKDDDNNGSSTNTDREFMTMFITDNTRGKGTSYPYNCGLDGAYPHGNTIHLYWYGVDDCAGYQIQMGLQIKVSGGAEAWQKVQGTSDLLLDTIVGPKQLDLLLKDLQYSTNYRFAIRALSKKDRNIKGDETTFAHASNWFGHGNGRQWQEYLGITTDDRYPTPMAIYVNQAETTENDMHVYFNTNISQLGLNLNDDDDKDKLQAYYENFNIDENGNLGYEYLTVTPSPNNPNSTVGEKWKKYKITDEDRARGYVVVDGLTANSVYVIDVIDPRVPVDIDAKYNTCTARSDGQPGEPILLSHSELMAQAADMAIPDRDAKRADVYGPKADKYNAAPISPTLHDFISNTNYAEGQTFLLEGGKTYYLDGNDITCKGFVLRTKPEDVAKGLRARVICGIGESSDIFTQAKEGRQWDGCPYSMFTFGRSPEAGEGGEIYMKKLAFYDIDFDNPECFNYGDQKAGIGTATGNYFFNMFSDGMAITLDSLVMENCTFKRIVRGFVREQGPNYKLWNHVLIKNNLFFDCGYYSNGAGGYCWIDGAGNNGKTNMLADFKAIENTFYDCPFPAFIKQQLAEEYKYVDNPKWNITFSNNTLVNYNTRGDGAIFKLTRTPNGSVFNVENNLIILCKQAGDQRKLEQYGAYVPDTETGADGSAGHITLNFHNNWSTNNDLTNGSIFSSRAFDNQKDGFGNLVTLNKATLNGSLQVSVANISATDLLISPCPPHVAATAEDQHMHRADALDGTATTAYNVNLFFKDKNNDIFTNNVGAARWRK</sequence>
<dbReference type="PROSITE" id="PS51257">
    <property type="entry name" value="PROKAR_LIPOPROTEIN"/>
    <property type="match status" value="1"/>
</dbReference>
<dbReference type="EMBL" id="FNCQ01000004">
    <property type="protein sequence ID" value="SDG44485.1"/>
    <property type="molecule type" value="Genomic_DNA"/>
</dbReference>